<evidence type="ECO:0000313" key="2">
    <source>
        <dbReference type="Proteomes" id="UP000285575"/>
    </source>
</evidence>
<sequence>MNFIEVSKECSFDTFADRANRASSTSLEARDAPTLNISAGILETGVMQAHPGKHPRPRK</sequence>
<protein>
    <submittedName>
        <fullName evidence="1">Uncharacterized protein</fullName>
    </submittedName>
</protein>
<organism evidence="1 2">
    <name type="scientific">Rubrivivax rivuli</name>
    <dbReference type="NCBI Taxonomy" id="1862385"/>
    <lineage>
        <taxon>Bacteria</taxon>
        <taxon>Pseudomonadati</taxon>
        <taxon>Pseudomonadota</taxon>
        <taxon>Betaproteobacteria</taxon>
        <taxon>Burkholderiales</taxon>
        <taxon>Sphaerotilaceae</taxon>
        <taxon>Rubrivivax</taxon>
    </lineage>
</organism>
<dbReference type="RefSeq" id="WP_128227233.1">
    <property type="nucleotide sequence ID" value="NZ_SACR01000001.1"/>
</dbReference>
<proteinExistence type="predicted"/>
<name>A0A437RS72_9BURK</name>
<comment type="caution">
    <text evidence="1">The sequence shown here is derived from an EMBL/GenBank/DDBJ whole genome shotgun (WGS) entry which is preliminary data.</text>
</comment>
<gene>
    <name evidence="1" type="ORF">EOE66_03305</name>
</gene>
<dbReference type="EMBL" id="SACR01000001">
    <property type="protein sequence ID" value="RVU49599.1"/>
    <property type="molecule type" value="Genomic_DNA"/>
</dbReference>
<evidence type="ECO:0000313" key="1">
    <source>
        <dbReference type="EMBL" id="RVU49599.1"/>
    </source>
</evidence>
<dbReference type="AlphaFoldDB" id="A0A437RS72"/>
<accession>A0A437RS72</accession>
<reference evidence="1 2" key="1">
    <citation type="submission" date="2019-01" db="EMBL/GenBank/DDBJ databases">
        <authorList>
            <person name="Chen W.-M."/>
        </authorList>
    </citation>
    <scope>NUCLEOTIDE SEQUENCE [LARGE SCALE GENOMIC DNA]</scope>
    <source>
        <strain evidence="1 2">KYPY4</strain>
    </source>
</reference>
<keyword evidence="2" id="KW-1185">Reference proteome</keyword>
<dbReference type="Proteomes" id="UP000285575">
    <property type="component" value="Unassembled WGS sequence"/>
</dbReference>